<organism evidence="2 3">
    <name type="scientific">Georgenia subflava</name>
    <dbReference type="NCBI Taxonomy" id="1622177"/>
    <lineage>
        <taxon>Bacteria</taxon>
        <taxon>Bacillati</taxon>
        <taxon>Actinomycetota</taxon>
        <taxon>Actinomycetes</taxon>
        <taxon>Micrococcales</taxon>
        <taxon>Bogoriellaceae</taxon>
        <taxon>Georgenia</taxon>
    </lineage>
</organism>
<sequence>MTARIRLAGPGGSTQDHVLTGPAEPLPTRLEPATSRVAYSAAHVVLDPLADASPVTAPAIDWEATLRFRHHVWDLGLGVADAMDTAQRGMGLPLESAHELIRRSAAEATARGARVACGAGTDRLVPGVATVEDVVEAYLEETAFIEDSGAEVILMASRALAAAARGPEDYLAVYGRVLEQASGPVILHWHGAVFDPQLQGYWGSDDLDRATETVVELIAANREKVAGIKISLLDEQREIDLRRRLPAGVRMFTGDDFNYPNLIKGDEHSASDALLGIFDPIAPVAAAALQALDGGDVDRYDELFAPTVPLARKVFEAPTFHYKTGVVFLAYLRGFQDHFRMVGGLEGARSVAHLSELFRLADRAGLLADPDLAVQRMLPVLALNGIDGRI</sequence>
<reference evidence="2 3" key="1">
    <citation type="submission" date="2019-10" db="EMBL/GenBank/DDBJ databases">
        <title>Georgenia wutianyii sp. nov. and Georgenia yuyongxinii sp. nov. isolated from plateau pika (Ochotona curzoniae) in the Qinghai-Tibet plateau of China.</title>
        <authorList>
            <person name="Tian Z."/>
        </authorList>
    </citation>
    <scope>NUCLEOTIDE SEQUENCE [LARGE SCALE GENOMIC DNA]</scope>
    <source>
        <strain evidence="2 3">JCM 19765</strain>
    </source>
</reference>
<dbReference type="AlphaFoldDB" id="A0A6N7EJN5"/>
<accession>A0A6N7EJN5</accession>
<dbReference type="EMBL" id="WHPC01000092">
    <property type="protein sequence ID" value="MPV38602.1"/>
    <property type="molecule type" value="Genomic_DNA"/>
</dbReference>
<proteinExistence type="predicted"/>
<gene>
    <name evidence="2" type="ORF">GB881_16410</name>
</gene>
<name>A0A6N7EJN5_9MICO</name>
<evidence type="ECO:0000256" key="1">
    <source>
        <dbReference type="SAM" id="MobiDB-lite"/>
    </source>
</evidence>
<dbReference type="Gene3D" id="3.20.20.70">
    <property type="entry name" value="Aldolase class I"/>
    <property type="match status" value="1"/>
</dbReference>
<dbReference type="SUPFAM" id="SSF51569">
    <property type="entry name" value="Aldolase"/>
    <property type="match status" value="1"/>
</dbReference>
<evidence type="ECO:0000313" key="3">
    <source>
        <dbReference type="Proteomes" id="UP000437709"/>
    </source>
</evidence>
<comment type="caution">
    <text evidence="2">The sequence shown here is derived from an EMBL/GenBank/DDBJ whole genome shotgun (WGS) entry which is preliminary data.</text>
</comment>
<dbReference type="Proteomes" id="UP000437709">
    <property type="component" value="Unassembled WGS sequence"/>
</dbReference>
<dbReference type="Pfam" id="PF06187">
    <property type="entry name" value="DUF993"/>
    <property type="match status" value="1"/>
</dbReference>
<feature type="region of interest" description="Disordered" evidence="1">
    <location>
        <begin position="1"/>
        <end position="23"/>
    </location>
</feature>
<dbReference type="InterPro" id="IPR009334">
    <property type="entry name" value="DUF993"/>
</dbReference>
<dbReference type="RefSeq" id="WP_152193816.1">
    <property type="nucleotide sequence ID" value="NZ_VUKD01000001.1"/>
</dbReference>
<evidence type="ECO:0000313" key="2">
    <source>
        <dbReference type="EMBL" id="MPV38602.1"/>
    </source>
</evidence>
<keyword evidence="3" id="KW-1185">Reference proteome</keyword>
<protein>
    <submittedName>
        <fullName evidence="2">DUF993 family protein</fullName>
    </submittedName>
</protein>
<dbReference type="InterPro" id="IPR013785">
    <property type="entry name" value="Aldolase_TIM"/>
</dbReference>